<gene>
    <name evidence="3" type="ORF">SXIM_29270</name>
</gene>
<dbReference type="AlphaFoldDB" id="A0A0F7CPA3"/>
<dbReference type="SUPFAM" id="SSF50494">
    <property type="entry name" value="Trypsin-like serine proteases"/>
    <property type="match status" value="1"/>
</dbReference>
<keyword evidence="1" id="KW-0732">Signal</keyword>
<dbReference type="HOGENOM" id="CLU_050832_0_0_11"/>
<dbReference type="PATRIC" id="fig|408015.6.peg.2963"/>
<evidence type="ECO:0000313" key="4">
    <source>
        <dbReference type="Proteomes" id="UP000034034"/>
    </source>
</evidence>
<sequence>MLSGLAGNASAEDRTDPAGTRTADAQLSGGAAAFAALADTDPAAALEEYWTPERMARALPADTLVPDAADAADATPAARAPEDSGGEPGSTEPAPPLQQEGRDISAALTETPVVGRVFYTNPNNGGDYWCSAGALNSDSKQMLITAGHCVNVGGSNGNAGAWMTNWTYVPRYREGARPFGTFAAKQFRSFNGWINNSNFEWDVAMVTTWPLNGSKLVNVTGGHGLSWNYSRSQAVTIWGYPGNHASGQVQWWCQGTTVDSGGRLRLDCNFGGGSSGGPWLRVYNDSTGLGQVNGVTSTVDSAGANRSPYFGDSVKEMFDAQGSYT</sequence>
<dbReference type="EMBL" id="CP009922">
    <property type="protein sequence ID" value="AKG44311.1"/>
    <property type="molecule type" value="Genomic_DNA"/>
</dbReference>
<reference evidence="3" key="1">
    <citation type="submission" date="2019-08" db="EMBL/GenBank/DDBJ databases">
        <title>Complete genome sequence of a mangrove-derived Streptomyces xiamenensis.</title>
        <authorList>
            <person name="Xu J."/>
        </authorList>
    </citation>
    <scope>NUCLEOTIDE SEQUENCE</scope>
    <source>
        <strain evidence="3">318</strain>
    </source>
</reference>
<dbReference type="InterPro" id="IPR009003">
    <property type="entry name" value="Peptidase_S1_PA"/>
</dbReference>
<feature type="compositionally biased region" description="Low complexity" evidence="2">
    <location>
        <begin position="70"/>
        <end position="79"/>
    </location>
</feature>
<dbReference type="STRING" id="408015.SXIM_29270"/>
<dbReference type="PANTHER" id="PTHR15462">
    <property type="entry name" value="SERINE PROTEASE"/>
    <property type="match status" value="1"/>
</dbReference>
<organism evidence="3 4">
    <name type="scientific">Streptomyces xiamenensis</name>
    <dbReference type="NCBI Taxonomy" id="408015"/>
    <lineage>
        <taxon>Bacteria</taxon>
        <taxon>Bacillati</taxon>
        <taxon>Actinomycetota</taxon>
        <taxon>Actinomycetes</taxon>
        <taxon>Kitasatosporales</taxon>
        <taxon>Streptomycetaceae</taxon>
        <taxon>Streptomyces</taxon>
    </lineage>
</organism>
<name>A0A0F7CPA3_9ACTN</name>
<dbReference type="Proteomes" id="UP000034034">
    <property type="component" value="Chromosome"/>
</dbReference>
<keyword evidence="4" id="KW-1185">Reference proteome</keyword>
<dbReference type="InterPro" id="IPR043504">
    <property type="entry name" value="Peptidase_S1_PA_chymotrypsin"/>
</dbReference>
<feature type="region of interest" description="Disordered" evidence="2">
    <location>
        <begin position="70"/>
        <end position="98"/>
    </location>
</feature>
<accession>A0A0F7CPA3</accession>
<proteinExistence type="predicted"/>
<evidence type="ECO:0000256" key="2">
    <source>
        <dbReference type="SAM" id="MobiDB-lite"/>
    </source>
</evidence>
<protein>
    <submittedName>
        <fullName evidence="3">Lipoprotein</fullName>
    </submittedName>
</protein>
<dbReference type="KEGG" id="sxi:SXIM_29270"/>
<evidence type="ECO:0000313" key="3">
    <source>
        <dbReference type="EMBL" id="AKG44311.1"/>
    </source>
</evidence>
<evidence type="ECO:0000256" key="1">
    <source>
        <dbReference type="ARBA" id="ARBA00022729"/>
    </source>
</evidence>
<dbReference type="InterPro" id="IPR050966">
    <property type="entry name" value="Glutamyl_endopeptidase"/>
</dbReference>
<keyword evidence="3" id="KW-0449">Lipoprotein</keyword>
<feature type="region of interest" description="Disordered" evidence="2">
    <location>
        <begin position="1"/>
        <end position="25"/>
    </location>
</feature>
<dbReference type="Gene3D" id="2.40.10.10">
    <property type="entry name" value="Trypsin-like serine proteases"/>
    <property type="match status" value="2"/>
</dbReference>